<name>A0A4C1Y215_EUMVA</name>
<dbReference type="Proteomes" id="UP000299102">
    <property type="component" value="Unassembled WGS sequence"/>
</dbReference>
<evidence type="ECO:0000313" key="2">
    <source>
        <dbReference type="Proteomes" id="UP000299102"/>
    </source>
</evidence>
<dbReference type="AlphaFoldDB" id="A0A4C1Y215"/>
<protein>
    <submittedName>
        <fullName evidence="1">Uncharacterized protein</fullName>
    </submittedName>
</protein>
<comment type="caution">
    <text evidence="1">The sequence shown here is derived from an EMBL/GenBank/DDBJ whole genome shotgun (WGS) entry which is preliminary data.</text>
</comment>
<feature type="non-terminal residue" evidence="1">
    <location>
        <position position="23"/>
    </location>
</feature>
<accession>A0A4C1Y215</accession>
<keyword evidence="2" id="KW-1185">Reference proteome</keyword>
<reference evidence="1 2" key="1">
    <citation type="journal article" date="2019" name="Commun. Biol.">
        <title>The bagworm genome reveals a unique fibroin gene that provides high tensile strength.</title>
        <authorList>
            <person name="Kono N."/>
            <person name="Nakamura H."/>
            <person name="Ohtoshi R."/>
            <person name="Tomita M."/>
            <person name="Numata K."/>
            <person name="Arakawa K."/>
        </authorList>
    </citation>
    <scope>NUCLEOTIDE SEQUENCE [LARGE SCALE GENOMIC DNA]</scope>
</reference>
<evidence type="ECO:0000313" key="1">
    <source>
        <dbReference type="EMBL" id="GBP68842.1"/>
    </source>
</evidence>
<dbReference type="EMBL" id="BGZK01001026">
    <property type="protein sequence ID" value="GBP68842.1"/>
    <property type="molecule type" value="Genomic_DNA"/>
</dbReference>
<proteinExistence type="predicted"/>
<organism evidence="1 2">
    <name type="scientific">Eumeta variegata</name>
    <name type="common">Bagworm moth</name>
    <name type="synonym">Eumeta japonica</name>
    <dbReference type="NCBI Taxonomy" id="151549"/>
    <lineage>
        <taxon>Eukaryota</taxon>
        <taxon>Metazoa</taxon>
        <taxon>Ecdysozoa</taxon>
        <taxon>Arthropoda</taxon>
        <taxon>Hexapoda</taxon>
        <taxon>Insecta</taxon>
        <taxon>Pterygota</taxon>
        <taxon>Neoptera</taxon>
        <taxon>Endopterygota</taxon>
        <taxon>Lepidoptera</taxon>
        <taxon>Glossata</taxon>
        <taxon>Ditrysia</taxon>
        <taxon>Tineoidea</taxon>
        <taxon>Psychidae</taxon>
        <taxon>Oiketicinae</taxon>
        <taxon>Eumeta</taxon>
    </lineage>
</organism>
<sequence>MAAATDDLSLAKGFAQELEIAVL</sequence>
<gene>
    <name evidence="1" type="ORF">EVAR_46159_1</name>
</gene>